<name>A0ABD2QDB4_9PLAT</name>
<dbReference type="EMBL" id="JBJKFK010000407">
    <property type="protein sequence ID" value="KAL3317262.1"/>
    <property type="molecule type" value="Genomic_DNA"/>
</dbReference>
<evidence type="ECO:0000256" key="4">
    <source>
        <dbReference type="ARBA" id="ARBA00035288"/>
    </source>
</evidence>
<dbReference type="InterPro" id="IPR008991">
    <property type="entry name" value="Translation_prot_SH3-like_sf"/>
</dbReference>
<dbReference type="GO" id="GO:1990904">
    <property type="term" value="C:ribonucleoprotein complex"/>
    <property type="evidence" value="ECO:0007669"/>
    <property type="project" value="UniProtKB-KW"/>
</dbReference>
<sequence length="207" mass="24195">MFPDKLTRSILRVVRSDEDSPTKTHSFTGICILKVHEGLWSRFTLRNVVDTMGIEYEYMMYSPKLQSIKVLLLEKRLDENLLYLRDAPLSESRIPFDMTPVPHAIGEPVPVNPKKVPILLRRWPVRWHLHGYRGIDEETMYKRLTTKQLEAIPKKMSVVDRYDLMKHYRKSPDIHDEEVAFTQVQDELDRIVDATADETDSKNLDSG</sequence>
<evidence type="ECO:0000313" key="6">
    <source>
        <dbReference type="EMBL" id="KAL3317262.1"/>
    </source>
</evidence>
<proteinExistence type="inferred from homology"/>
<comment type="similarity">
    <text evidence="1">Belongs to the bacterial ribosomal protein bL19 family.</text>
</comment>
<dbReference type="PANTHER" id="PTHR15680">
    <property type="entry name" value="RIBOSOMAL PROTEIN L19"/>
    <property type="match status" value="1"/>
</dbReference>
<dbReference type="Proteomes" id="UP001626550">
    <property type="component" value="Unassembled WGS sequence"/>
</dbReference>
<dbReference type="GO" id="GO:0005840">
    <property type="term" value="C:ribosome"/>
    <property type="evidence" value="ECO:0007669"/>
    <property type="project" value="UniProtKB-KW"/>
</dbReference>
<evidence type="ECO:0000256" key="2">
    <source>
        <dbReference type="ARBA" id="ARBA00022980"/>
    </source>
</evidence>
<keyword evidence="3" id="KW-0687">Ribonucleoprotein</keyword>
<dbReference type="InterPro" id="IPR001857">
    <property type="entry name" value="Ribosomal_bL19"/>
</dbReference>
<gene>
    <name evidence="6" type="primary">MRPL19_2</name>
    <name evidence="6" type="ORF">Ciccas_004079</name>
</gene>
<dbReference type="Pfam" id="PF01245">
    <property type="entry name" value="Ribosomal_L19"/>
    <property type="match status" value="1"/>
</dbReference>
<evidence type="ECO:0000313" key="7">
    <source>
        <dbReference type="Proteomes" id="UP001626550"/>
    </source>
</evidence>
<dbReference type="InterPro" id="IPR038657">
    <property type="entry name" value="Ribosomal_bL19_sf"/>
</dbReference>
<protein>
    <recommendedName>
        <fullName evidence="4">Large ribosomal subunit protein bL19m</fullName>
    </recommendedName>
    <alternativeName>
        <fullName evidence="5">39S ribosomal protein L19, mitochondrial</fullName>
    </alternativeName>
</protein>
<reference evidence="6 7" key="1">
    <citation type="submission" date="2024-11" db="EMBL/GenBank/DDBJ databases">
        <title>Adaptive evolution of stress response genes in parasites aligns with host niche diversity.</title>
        <authorList>
            <person name="Hahn C."/>
            <person name="Resl P."/>
        </authorList>
    </citation>
    <scope>NUCLEOTIDE SEQUENCE [LARGE SCALE GENOMIC DNA]</scope>
    <source>
        <strain evidence="6">EGGRZ-B1_66</strain>
        <tissue evidence="6">Body</tissue>
    </source>
</reference>
<dbReference type="PRINTS" id="PR00061">
    <property type="entry name" value="RIBOSOMALL19"/>
</dbReference>
<dbReference type="SUPFAM" id="SSF50104">
    <property type="entry name" value="Translation proteins SH3-like domain"/>
    <property type="match status" value="1"/>
</dbReference>
<evidence type="ECO:0000256" key="5">
    <source>
        <dbReference type="ARBA" id="ARBA00035359"/>
    </source>
</evidence>
<keyword evidence="2 6" id="KW-0689">Ribosomal protein</keyword>
<organism evidence="6 7">
    <name type="scientific">Cichlidogyrus casuarinus</name>
    <dbReference type="NCBI Taxonomy" id="1844966"/>
    <lineage>
        <taxon>Eukaryota</taxon>
        <taxon>Metazoa</taxon>
        <taxon>Spiralia</taxon>
        <taxon>Lophotrochozoa</taxon>
        <taxon>Platyhelminthes</taxon>
        <taxon>Monogenea</taxon>
        <taxon>Monopisthocotylea</taxon>
        <taxon>Dactylogyridea</taxon>
        <taxon>Ancyrocephalidae</taxon>
        <taxon>Cichlidogyrus</taxon>
    </lineage>
</organism>
<comment type="caution">
    <text evidence="6">The sequence shown here is derived from an EMBL/GenBank/DDBJ whole genome shotgun (WGS) entry which is preliminary data.</text>
</comment>
<keyword evidence="7" id="KW-1185">Reference proteome</keyword>
<dbReference type="AlphaFoldDB" id="A0ABD2QDB4"/>
<dbReference type="Gene3D" id="2.30.30.790">
    <property type="match status" value="1"/>
</dbReference>
<evidence type="ECO:0000256" key="3">
    <source>
        <dbReference type="ARBA" id="ARBA00023274"/>
    </source>
</evidence>
<dbReference type="PANTHER" id="PTHR15680:SF9">
    <property type="entry name" value="LARGE RIBOSOMAL SUBUNIT PROTEIN BL19M"/>
    <property type="match status" value="1"/>
</dbReference>
<evidence type="ECO:0000256" key="1">
    <source>
        <dbReference type="ARBA" id="ARBA00005781"/>
    </source>
</evidence>
<accession>A0ABD2QDB4</accession>